<evidence type="ECO:0000256" key="1">
    <source>
        <dbReference type="SAM" id="MobiDB-lite"/>
    </source>
</evidence>
<reference evidence="2 3" key="1">
    <citation type="journal article" date="2004" name="Science">
        <title>Illuminating the evolutionary history of chlamydiae.</title>
        <authorList>
            <person name="Horn M."/>
            <person name="Collingro A."/>
            <person name="Schmitz-Esser S."/>
            <person name="Beier C.L."/>
            <person name="Purkhold U."/>
            <person name="Fartmann B."/>
            <person name="Brandt P."/>
            <person name="Nyakatura G.J."/>
            <person name="Droege M."/>
            <person name="Frishman D."/>
            <person name="Rattei T."/>
            <person name="Mewes H."/>
            <person name="Wagner M."/>
        </authorList>
    </citation>
    <scope>NUCLEOTIDE SEQUENCE [LARGE SCALE GENOMIC DNA]</scope>
    <source>
        <strain evidence="2 3">UWE25</strain>
    </source>
</reference>
<organism evidence="2 3">
    <name type="scientific">Protochlamydia amoebophila (strain UWE25)</name>
    <dbReference type="NCBI Taxonomy" id="264201"/>
    <lineage>
        <taxon>Bacteria</taxon>
        <taxon>Pseudomonadati</taxon>
        <taxon>Chlamydiota</taxon>
        <taxon>Chlamydiia</taxon>
        <taxon>Parachlamydiales</taxon>
        <taxon>Parachlamydiaceae</taxon>
        <taxon>Candidatus Protochlamydia</taxon>
    </lineage>
</organism>
<sequence>MIKRKPKNQKAHEEPIEIKKTTHEKSELATAKLPFNFPFQNLRCLTEHREIFEGLLGGK</sequence>
<gene>
    <name evidence="2" type="ORF">PC_RS09285</name>
</gene>
<dbReference type="RefSeq" id="WP_044045279.1">
    <property type="nucleotide sequence ID" value="NC_005861.2"/>
</dbReference>
<dbReference type="STRING" id="264201.pc1932"/>
<proteinExistence type="predicted"/>
<dbReference type="KEGG" id="pcu:PC_RS09285"/>
<feature type="compositionally biased region" description="Basic and acidic residues" evidence="1">
    <location>
        <begin position="10"/>
        <end position="23"/>
    </location>
</feature>
<keyword evidence="3" id="KW-1185">Reference proteome</keyword>
<dbReference type="AlphaFoldDB" id="A0A2P9HAD6"/>
<dbReference type="EMBL" id="BX908798">
    <property type="protein sequence ID" value="SPJ31969.1"/>
    <property type="molecule type" value="Genomic_DNA"/>
</dbReference>
<feature type="region of interest" description="Disordered" evidence="1">
    <location>
        <begin position="1"/>
        <end position="23"/>
    </location>
</feature>
<protein>
    <submittedName>
        <fullName evidence="2">Uncharacterized protein</fullName>
    </submittedName>
</protein>
<name>A0A2P9HAD6_PARUW</name>
<evidence type="ECO:0000313" key="2">
    <source>
        <dbReference type="EMBL" id="SPJ31969.1"/>
    </source>
</evidence>
<dbReference type="Proteomes" id="UP000000529">
    <property type="component" value="Chromosome"/>
</dbReference>
<evidence type="ECO:0000313" key="3">
    <source>
        <dbReference type="Proteomes" id="UP000000529"/>
    </source>
</evidence>
<accession>A0A2P9HAD6</accession>